<keyword evidence="3" id="KW-1003">Cell membrane</keyword>
<evidence type="ECO:0000256" key="6">
    <source>
        <dbReference type="ARBA" id="ARBA00022989"/>
    </source>
</evidence>
<sequence>MALLKWFDKNIEKLVIFICYSSMAGIVFVEVIRRFVFSQQAAWSTTIPIYLFLWITWIGASYNVRIRSHLKFDEIRIRLPYNIQFLLQVLDAILWIVFGIIVVIYSTEQVHLARENFMIVQGTDNVLQWWFYVATPLAWVLLMIRVLQNLLEDIKLFLKGKPLPIQNAMTNISE</sequence>
<dbReference type="InterPro" id="IPR007387">
    <property type="entry name" value="TRAP_DctQ"/>
</dbReference>
<dbReference type="AlphaFoldDB" id="A0A381WED4"/>
<accession>A0A381WED4</accession>
<evidence type="ECO:0000256" key="1">
    <source>
        <dbReference type="ARBA" id="ARBA00004429"/>
    </source>
</evidence>
<evidence type="ECO:0000256" key="2">
    <source>
        <dbReference type="ARBA" id="ARBA00022448"/>
    </source>
</evidence>
<evidence type="ECO:0000256" key="4">
    <source>
        <dbReference type="ARBA" id="ARBA00022519"/>
    </source>
</evidence>
<evidence type="ECO:0000256" key="3">
    <source>
        <dbReference type="ARBA" id="ARBA00022475"/>
    </source>
</evidence>
<protein>
    <recommendedName>
        <fullName evidence="9">Tripartite ATP-independent periplasmic transporters DctQ component domain-containing protein</fullName>
    </recommendedName>
</protein>
<name>A0A381WED4_9ZZZZ</name>
<evidence type="ECO:0000256" key="5">
    <source>
        <dbReference type="ARBA" id="ARBA00022692"/>
    </source>
</evidence>
<dbReference type="GO" id="GO:0005886">
    <property type="term" value="C:plasma membrane"/>
    <property type="evidence" value="ECO:0007669"/>
    <property type="project" value="UniProtKB-SubCell"/>
</dbReference>
<keyword evidence="5 8" id="KW-0812">Transmembrane</keyword>
<dbReference type="GO" id="GO:0015740">
    <property type="term" value="P:C4-dicarboxylate transport"/>
    <property type="evidence" value="ECO:0007669"/>
    <property type="project" value="TreeGrafter"/>
</dbReference>
<organism evidence="10">
    <name type="scientific">marine metagenome</name>
    <dbReference type="NCBI Taxonomy" id="408172"/>
    <lineage>
        <taxon>unclassified sequences</taxon>
        <taxon>metagenomes</taxon>
        <taxon>ecological metagenomes</taxon>
    </lineage>
</organism>
<reference evidence="10" key="1">
    <citation type="submission" date="2018-05" db="EMBL/GenBank/DDBJ databases">
        <authorList>
            <person name="Lanie J.A."/>
            <person name="Ng W.-L."/>
            <person name="Kazmierczak K.M."/>
            <person name="Andrzejewski T.M."/>
            <person name="Davidsen T.M."/>
            <person name="Wayne K.J."/>
            <person name="Tettelin H."/>
            <person name="Glass J.I."/>
            <person name="Rusch D."/>
            <person name="Podicherti R."/>
            <person name="Tsui H.-C.T."/>
            <person name="Winkler M.E."/>
        </authorList>
    </citation>
    <scope>NUCLEOTIDE SEQUENCE</scope>
</reference>
<dbReference type="GO" id="GO:0022857">
    <property type="term" value="F:transmembrane transporter activity"/>
    <property type="evidence" value="ECO:0007669"/>
    <property type="project" value="TreeGrafter"/>
</dbReference>
<dbReference type="Pfam" id="PF04290">
    <property type="entry name" value="DctQ"/>
    <property type="match status" value="1"/>
</dbReference>
<keyword evidence="4" id="KW-0997">Cell inner membrane</keyword>
<feature type="transmembrane region" description="Helical" evidence="8">
    <location>
        <begin position="42"/>
        <end position="64"/>
    </location>
</feature>
<dbReference type="EMBL" id="UINC01011532">
    <property type="protein sequence ID" value="SVA50845.1"/>
    <property type="molecule type" value="Genomic_DNA"/>
</dbReference>
<feature type="transmembrane region" description="Helical" evidence="8">
    <location>
        <begin position="127"/>
        <end position="147"/>
    </location>
</feature>
<keyword evidence="2" id="KW-0813">Transport</keyword>
<proteinExistence type="predicted"/>
<evidence type="ECO:0000256" key="7">
    <source>
        <dbReference type="ARBA" id="ARBA00023136"/>
    </source>
</evidence>
<feature type="domain" description="Tripartite ATP-independent periplasmic transporters DctQ component" evidence="9">
    <location>
        <begin position="23"/>
        <end position="155"/>
    </location>
</feature>
<evidence type="ECO:0000313" key="10">
    <source>
        <dbReference type="EMBL" id="SVA50845.1"/>
    </source>
</evidence>
<gene>
    <name evidence="10" type="ORF">METZ01_LOCUS103699</name>
</gene>
<feature type="transmembrane region" description="Helical" evidence="8">
    <location>
        <begin position="85"/>
        <end position="107"/>
    </location>
</feature>
<comment type="subcellular location">
    <subcellularLocation>
        <location evidence="1">Cell inner membrane</location>
        <topology evidence="1">Multi-pass membrane protein</topology>
    </subcellularLocation>
</comment>
<feature type="transmembrane region" description="Helical" evidence="8">
    <location>
        <begin position="14"/>
        <end position="36"/>
    </location>
</feature>
<keyword evidence="6 8" id="KW-1133">Transmembrane helix</keyword>
<evidence type="ECO:0000256" key="8">
    <source>
        <dbReference type="SAM" id="Phobius"/>
    </source>
</evidence>
<dbReference type="PANTHER" id="PTHR35011">
    <property type="entry name" value="2,3-DIKETO-L-GULONATE TRAP TRANSPORTER SMALL PERMEASE PROTEIN YIAM"/>
    <property type="match status" value="1"/>
</dbReference>
<dbReference type="InterPro" id="IPR055348">
    <property type="entry name" value="DctQ"/>
</dbReference>
<evidence type="ECO:0000259" key="9">
    <source>
        <dbReference type="Pfam" id="PF04290"/>
    </source>
</evidence>
<keyword evidence="7 8" id="KW-0472">Membrane</keyword>
<dbReference type="PANTHER" id="PTHR35011:SF2">
    <property type="entry name" value="2,3-DIKETO-L-GULONATE TRAP TRANSPORTER SMALL PERMEASE PROTEIN YIAM"/>
    <property type="match status" value="1"/>
</dbReference>